<dbReference type="Pfam" id="PF23748">
    <property type="entry name" value="Beta-prop_LRRK2"/>
    <property type="match status" value="1"/>
</dbReference>
<dbReference type="Gene3D" id="1.10.8.270">
    <property type="entry name" value="putative rabgap domain of human tbc1 domain family member 14 like domains"/>
    <property type="match status" value="1"/>
</dbReference>
<protein>
    <recommendedName>
        <fullName evidence="2">Rab-GAP TBC domain-containing protein</fullName>
    </recommendedName>
</protein>
<evidence type="ECO:0000256" key="1">
    <source>
        <dbReference type="SAM" id="MobiDB-lite"/>
    </source>
</evidence>
<dbReference type="GO" id="GO:0005096">
    <property type="term" value="F:GTPase activator activity"/>
    <property type="evidence" value="ECO:0007669"/>
    <property type="project" value="TreeGrafter"/>
</dbReference>
<dbReference type="EMBL" id="SUNJ01011979">
    <property type="protein sequence ID" value="TPP58471.1"/>
    <property type="molecule type" value="Genomic_DNA"/>
</dbReference>
<dbReference type="PROSITE" id="PS50086">
    <property type="entry name" value="TBC_RABGAP"/>
    <property type="match status" value="1"/>
</dbReference>
<feature type="domain" description="Rab-GAP TBC" evidence="2">
    <location>
        <begin position="214"/>
        <end position="410"/>
    </location>
</feature>
<dbReference type="PANTHER" id="PTHR47219">
    <property type="entry name" value="RAB GTPASE-ACTIVATING PROTEIN 1-LIKE"/>
    <property type="match status" value="1"/>
</dbReference>
<dbReference type="SMART" id="SM00164">
    <property type="entry name" value="TBC"/>
    <property type="match status" value="1"/>
</dbReference>
<dbReference type="InterPro" id="IPR000195">
    <property type="entry name" value="Rab-GAP-TBC_dom"/>
</dbReference>
<dbReference type="AlphaFoldDB" id="A0A504YD08"/>
<dbReference type="InterPro" id="IPR056602">
    <property type="entry name" value="Beta-prop_LRRK2"/>
</dbReference>
<dbReference type="InterPro" id="IPR011047">
    <property type="entry name" value="Quinoprotein_ADH-like_sf"/>
</dbReference>
<reference evidence="3 4" key="1">
    <citation type="submission" date="2019-04" db="EMBL/GenBank/DDBJ databases">
        <title>Annotation for the trematode Fasciola gigantica.</title>
        <authorList>
            <person name="Choi Y.-J."/>
        </authorList>
    </citation>
    <scope>NUCLEOTIDE SEQUENCE [LARGE SCALE GENOMIC DNA]</scope>
    <source>
        <strain evidence="3">Uganda_cow_1</strain>
    </source>
</reference>
<comment type="caution">
    <text evidence="3">The sequence shown here is derived from an EMBL/GenBank/DDBJ whole genome shotgun (WGS) entry which is preliminary data.</text>
</comment>
<organism evidence="3 4">
    <name type="scientific">Fasciola gigantica</name>
    <name type="common">Giant liver fluke</name>
    <dbReference type="NCBI Taxonomy" id="46835"/>
    <lineage>
        <taxon>Eukaryota</taxon>
        <taxon>Metazoa</taxon>
        <taxon>Spiralia</taxon>
        <taxon>Lophotrochozoa</taxon>
        <taxon>Platyhelminthes</taxon>
        <taxon>Trematoda</taxon>
        <taxon>Digenea</taxon>
        <taxon>Plagiorchiida</taxon>
        <taxon>Echinostomata</taxon>
        <taxon>Echinostomatoidea</taxon>
        <taxon>Fasciolidae</taxon>
        <taxon>Fasciola</taxon>
    </lineage>
</organism>
<dbReference type="InterPro" id="IPR035969">
    <property type="entry name" value="Rab-GAP_TBC_sf"/>
</dbReference>
<dbReference type="SUPFAM" id="SSF50998">
    <property type="entry name" value="Quinoprotein alcohol dehydrogenase-like"/>
    <property type="match status" value="1"/>
</dbReference>
<dbReference type="PANTHER" id="PTHR47219:SF20">
    <property type="entry name" value="TBC1 DOMAIN FAMILY MEMBER 2B"/>
    <property type="match status" value="1"/>
</dbReference>
<dbReference type="Proteomes" id="UP000316759">
    <property type="component" value="Unassembled WGS sequence"/>
</dbReference>
<dbReference type="Pfam" id="PF00566">
    <property type="entry name" value="RabGAP-TBC"/>
    <property type="match status" value="1"/>
</dbReference>
<name>A0A504YD08_FASGI</name>
<dbReference type="InterPro" id="IPR050302">
    <property type="entry name" value="Rab_GAP_TBC_domain"/>
</dbReference>
<dbReference type="FunFam" id="1.10.8.270:FF:000026">
    <property type="entry name" value="TBC (Tre-2/Bub2/Cdc16) domain family"/>
    <property type="match status" value="1"/>
</dbReference>
<evidence type="ECO:0000313" key="3">
    <source>
        <dbReference type="EMBL" id="TPP58471.1"/>
    </source>
</evidence>
<dbReference type="OrthoDB" id="294251at2759"/>
<sequence length="1164" mass="131935">MDGRTSARIACVQKFSHSPDTNYHLSGTGNASEGTVAAARGYYCGTRTTSWSARRERWETYGFVDPGWCIMWSTTGNIKATGKETATHGKPCAVSGFRSSRFVHFASDVDGSRNKTSSCKAKVGELVEEARRKDPSLPTLSKPKNTDYHVDAFGFKHSYSDDAVVLHFVCRHLRDFYARQLSYEDEAAAQWTEILKQPNRELSRSELKYLCRAGVPPIHRGGIWRMLIHGEMKPVITEKGPHYYNRLISEISESKIATRYRKQISLDLMRTMPNNVLFDGIDAPGIQKLQEILQAYSIHNPDIGYCQGMNFLVAVALIFLNKEDAFWCLTAILEKYLPEKYFNCGLINAQVDQLVLKDLLASKLPKLSEHIRNMEIDISAITLNWFLAVFYDSVPFETLIRIWDVFLLEGSKCLFRFALALLKRNEDMLLLQTDTISFWKCLKSATRMTYDAESLVQTAYEELQPFASRSTINSLQAHHYEILSKELSEKRRLWQNVHKEFDEEAGDDVRVVMKRKKTNVEPSCIQAAMAFDKDSVWICHGGRLCTKMSTVEVQDCRMKHMMLDLDDRVSCMRKLTNDVILFGMMASKICAYSTESKQVLWQLAVHDCVTDLAVVRWDIEDTNKVFAGLSNGELVVIENAGSEHPQDSVYVFPIGFLRVSSILLVDDQIWCASGNGVHIFNTATLDFQGHFVISNNALDLILALKLGKHGVWLAVRGSSLIELWDPKTLTRLLLFNTFSEMYVNRRELSVVLSKQKRVPKAFCQQDKFNLKDTEASTVFLPPKAIDKHETMSPMPRMNRRRTSCYSAISTDLSDKLAQKAYEEEEILPPENTIDRMSVTETKVFTQAEEFDSTDAVDLNDEQLKLADSQQLKKHRTEEIQRKTIGSDGEEVLRDSSELPPSPSSKVTKSRFSTMIETILEDDTSEERLDKVSCAVISDSGRSSPLGETSSTNQRIPSVMIESITPTTKDFAVSGDWQSTTPPNSVQKNIHRDDGVGQLALVLQNSPSHVQNLIQKSESIASSPSTGIHDMHSSTSDDGCPIFPCSTMPFRSLRDDVRVVEQSTDKSLRFQLFAIARNKVSETAIRILLSHKNHNDDKCIISCATFFDDDDAVLRWQKWTVEPLIWTNQPIFFYDPSSQIVQLPSYMMNTMTIRKEARRRITVAT</sequence>
<dbReference type="Gene3D" id="1.10.472.80">
    <property type="entry name" value="Ypt/Rab-GAP domain of gyp1p, domain 3"/>
    <property type="match status" value="1"/>
</dbReference>
<evidence type="ECO:0000259" key="2">
    <source>
        <dbReference type="PROSITE" id="PS50086"/>
    </source>
</evidence>
<dbReference type="Gene3D" id="1.10.10.2750">
    <property type="match status" value="1"/>
</dbReference>
<proteinExistence type="predicted"/>
<gene>
    <name evidence="3" type="ORF">FGIG_03311</name>
</gene>
<feature type="region of interest" description="Disordered" evidence="1">
    <location>
        <begin position="882"/>
        <end position="909"/>
    </location>
</feature>
<dbReference type="GO" id="GO:0031267">
    <property type="term" value="F:small GTPase binding"/>
    <property type="evidence" value="ECO:0007669"/>
    <property type="project" value="TreeGrafter"/>
</dbReference>
<accession>A0A504YD08</accession>
<keyword evidence="4" id="KW-1185">Reference proteome</keyword>
<evidence type="ECO:0000313" key="4">
    <source>
        <dbReference type="Proteomes" id="UP000316759"/>
    </source>
</evidence>
<dbReference type="STRING" id="46835.A0A504YD08"/>
<dbReference type="SUPFAM" id="SSF47923">
    <property type="entry name" value="Ypt/Rab-GAP domain of gyp1p"/>
    <property type="match status" value="2"/>
</dbReference>